<dbReference type="InterPro" id="IPR011527">
    <property type="entry name" value="ABC1_TM_dom"/>
</dbReference>
<dbReference type="PANTHER" id="PTHR24223">
    <property type="entry name" value="ATP-BINDING CASSETTE SUB-FAMILY C"/>
    <property type="match status" value="1"/>
</dbReference>
<feature type="transmembrane region" description="Helical" evidence="9">
    <location>
        <begin position="218"/>
        <end position="237"/>
    </location>
</feature>
<organism evidence="12 13">
    <name type="scientific">Porites evermanni</name>
    <dbReference type="NCBI Taxonomy" id="104178"/>
    <lineage>
        <taxon>Eukaryota</taxon>
        <taxon>Metazoa</taxon>
        <taxon>Cnidaria</taxon>
        <taxon>Anthozoa</taxon>
        <taxon>Hexacorallia</taxon>
        <taxon>Scleractinia</taxon>
        <taxon>Fungiina</taxon>
        <taxon>Poritidae</taxon>
        <taxon>Porites</taxon>
    </lineage>
</organism>
<evidence type="ECO:0008006" key="14">
    <source>
        <dbReference type="Google" id="ProtNLM"/>
    </source>
</evidence>
<dbReference type="EMBL" id="CALNXI010000147">
    <property type="protein sequence ID" value="CAH3020435.1"/>
    <property type="molecule type" value="Genomic_DNA"/>
</dbReference>
<evidence type="ECO:0000256" key="7">
    <source>
        <dbReference type="ARBA" id="ARBA00022989"/>
    </source>
</evidence>
<sequence length="1295" mass="144977">MDNEEQKKKEPTSNTKTAAIHPYESANCFSRAIVGWMSSILQLGSKRPLVKDDIFPVRKEDSMQVLVTKLESEWRQEIKRCLPSGCKPRLWKALARLFSWKAYTLMLILISCRLLCITALPMLMWFFLLEFEKESQNGYSKTPFLFVTGIAILAFCQIFAKSHAASMAEIWGNQLKVSCIGLVYKKILTKLRRGDVQKIITGKTINLVTNDAQKLEQLVFSLCYILPAPLYISGSFFVLLFLIGWKALVGVGVYIVAMVYISKMSHKNGNLRHKTALATDQRLEVMNEIVSGIRTVKMYAWEWKFTETIKRLRRKEMWYIRLRGVIISSLYSMAYTVSPLAVFVSTVVLIAAGEQITAFKLFTIVTTFNVINFSVSIAMGFLLPLVTEANSAINRIEKFLSGTYTETKVTFASQRGPYGFLTLSLKDVATAVRQENVKDEKAKLVSIFSKDTILGAETKDLTLVSVSASWDRSEERMALKDISLSLSNGEMMAITGSVGSGKSSLLMAILGELPAVNGTISFSGTIAYVPQIPWIFSGTIRENILFGRPFHEATYYKILDVCCMQTDLNNFPYGDLTEIGSRGVSLSGGQRVRVSLARALYSDADLYLLDDPLSAVDSKVGKRLFQRCICGFLSGKTRVFVTHQLHYLTHVDNVTILSKGRMVLEDASLPKADANSSKFDQCDVNKPEILGDNIPDQSLEAVFADGETQDLGEDEEDRNTGTITWRLYWNYLRTAYSTPVVLCLILVVLGMKVLLLMSYWWASQVAEMPQEQQSSSRTLGIYGGLVGSSVLANAISSYLVYWTLLEASEKLHNKMVLSVIKAPLLYFDKTPVGRILNRFSKDIGSIDDILPPKFLTSIEVNLFSISIILMPLATNVWLILIAVPLVLIAFYFVRYYLKSSREIKRLEAITCSPVYSHISETIAGLEIIRSSQMEEEFLRRLFKYQDENTSALMMVITSTQWLKIRVICLCSLMIAAAGFGAILVTQSPALAGISLAFLVESTENVDYGFRVASEVENLMTSVERVMTYTKLDAEVGYSSEIHPPDSWPKKGTIHIKDLSFRYTESWPLVLKDINLFIADKEKVGVVGRTGAGKSSLVASLLRMPDPEGKVLIDGVDIGAINLQAARRSMAVIAQDPVLFGGSLRRNLDPFSRYTDMELWTALEEVQLKGMVEELPGQLYYQLKESGSNFSVGERQLVCLARALVYRSKIIIMDEATANVDFKTDRLIQEVIRHKFKDSTVLTIAHRLDTIMDYDKVLVLEGGRVMEFDKPDALIRNGGLFADLVKIASESKSRTL</sequence>
<keyword evidence="8 9" id="KW-0472">Membrane</keyword>
<evidence type="ECO:0000313" key="13">
    <source>
        <dbReference type="Proteomes" id="UP001159427"/>
    </source>
</evidence>
<dbReference type="SUPFAM" id="SSF52540">
    <property type="entry name" value="P-loop containing nucleoside triphosphate hydrolases"/>
    <property type="match status" value="2"/>
</dbReference>
<keyword evidence="7 9" id="KW-1133">Transmembrane helix</keyword>
<evidence type="ECO:0000259" key="11">
    <source>
        <dbReference type="PROSITE" id="PS50929"/>
    </source>
</evidence>
<reference evidence="12 13" key="1">
    <citation type="submission" date="2022-05" db="EMBL/GenBank/DDBJ databases">
        <authorList>
            <consortium name="Genoscope - CEA"/>
            <person name="William W."/>
        </authorList>
    </citation>
    <scope>NUCLEOTIDE SEQUENCE [LARGE SCALE GENOMIC DNA]</scope>
</reference>
<comment type="subcellular location">
    <subcellularLocation>
        <location evidence="1">Membrane</location>
        <topology evidence="1">Multi-pass membrane protein</topology>
    </subcellularLocation>
</comment>
<dbReference type="PROSITE" id="PS50929">
    <property type="entry name" value="ABC_TM1F"/>
    <property type="match status" value="2"/>
</dbReference>
<feature type="transmembrane region" description="Helical" evidence="9">
    <location>
        <begin position="143"/>
        <end position="160"/>
    </location>
</feature>
<dbReference type="InterPro" id="IPR003439">
    <property type="entry name" value="ABC_transporter-like_ATP-bd"/>
</dbReference>
<dbReference type="InterPro" id="IPR050173">
    <property type="entry name" value="ABC_transporter_C-like"/>
</dbReference>
<evidence type="ECO:0000256" key="1">
    <source>
        <dbReference type="ARBA" id="ARBA00004141"/>
    </source>
</evidence>
<gene>
    <name evidence="12" type="ORF">PEVE_00007097</name>
</gene>
<dbReference type="CDD" id="cd18579">
    <property type="entry name" value="ABC_6TM_ABCC_D1"/>
    <property type="match status" value="1"/>
</dbReference>
<proteinExistence type="inferred from homology"/>
<dbReference type="InterPro" id="IPR027417">
    <property type="entry name" value="P-loop_NTPase"/>
</dbReference>
<dbReference type="InterPro" id="IPR044726">
    <property type="entry name" value="ABCC_6TM_D2"/>
</dbReference>
<keyword evidence="6" id="KW-0067">ATP-binding</keyword>
<keyword evidence="4 9" id="KW-0812">Transmembrane</keyword>
<dbReference type="PANTHER" id="PTHR24223:SF456">
    <property type="entry name" value="MULTIDRUG RESISTANCE-ASSOCIATED PROTEIN LETHAL(2)03659"/>
    <property type="match status" value="1"/>
</dbReference>
<feature type="transmembrane region" description="Helical" evidence="9">
    <location>
        <begin position="876"/>
        <end position="897"/>
    </location>
</feature>
<dbReference type="SMART" id="SM00382">
    <property type="entry name" value="AAA"/>
    <property type="match status" value="2"/>
</dbReference>
<dbReference type="SUPFAM" id="SSF90123">
    <property type="entry name" value="ABC transporter transmembrane region"/>
    <property type="match status" value="2"/>
</dbReference>
<comment type="caution">
    <text evidence="12">The sequence shown here is derived from an EMBL/GenBank/DDBJ whole genome shotgun (WGS) entry which is preliminary data.</text>
</comment>
<evidence type="ECO:0000256" key="5">
    <source>
        <dbReference type="ARBA" id="ARBA00022741"/>
    </source>
</evidence>
<feature type="transmembrane region" description="Helical" evidence="9">
    <location>
        <begin position="358"/>
        <end position="386"/>
    </location>
</feature>
<feature type="domain" description="ABC transmembrane type-1" evidence="11">
    <location>
        <begin position="105"/>
        <end position="387"/>
    </location>
</feature>
<keyword evidence="5" id="KW-0547">Nucleotide-binding</keyword>
<feature type="transmembrane region" description="Helical" evidence="9">
    <location>
        <begin position="740"/>
        <end position="761"/>
    </location>
</feature>
<feature type="domain" description="ABC transmembrane type-1" evidence="11">
    <location>
        <begin position="740"/>
        <end position="998"/>
    </location>
</feature>
<dbReference type="PROSITE" id="PS00211">
    <property type="entry name" value="ABC_TRANSPORTER_1"/>
    <property type="match status" value="2"/>
</dbReference>
<keyword evidence="13" id="KW-1185">Reference proteome</keyword>
<evidence type="ECO:0000256" key="4">
    <source>
        <dbReference type="ARBA" id="ARBA00022692"/>
    </source>
</evidence>
<dbReference type="CDD" id="cd18580">
    <property type="entry name" value="ABC_6TM_ABCC_D2"/>
    <property type="match status" value="1"/>
</dbReference>
<evidence type="ECO:0000256" key="9">
    <source>
        <dbReference type="SAM" id="Phobius"/>
    </source>
</evidence>
<keyword evidence="3" id="KW-0813">Transport</keyword>
<protein>
    <recommendedName>
        <fullName evidence="14">Multidrug resistance-associated protein 4</fullName>
    </recommendedName>
</protein>
<dbReference type="InterPro" id="IPR036640">
    <property type="entry name" value="ABC1_TM_sf"/>
</dbReference>
<feature type="domain" description="ABC transporter" evidence="10">
    <location>
        <begin position="1053"/>
        <end position="1286"/>
    </location>
</feature>
<evidence type="ECO:0000256" key="8">
    <source>
        <dbReference type="ARBA" id="ARBA00023136"/>
    </source>
</evidence>
<evidence type="ECO:0000256" key="3">
    <source>
        <dbReference type="ARBA" id="ARBA00022448"/>
    </source>
</evidence>
<dbReference type="Gene3D" id="1.20.1560.10">
    <property type="entry name" value="ABC transporter type 1, transmembrane domain"/>
    <property type="match status" value="2"/>
</dbReference>
<dbReference type="Pfam" id="PF00664">
    <property type="entry name" value="ABC_membrane"/>
    <property type="match status" value="2"/>
</dbReference>
<dbReference type="InterPro" id="IPR017871">
    <property type="entry name" value="ABC_transporter-like_CS"/>
</dbReference>
<feature type="transmembrane region" description="Helical" evidence="9">
    <location>
        <begin position="962"/>
        <end position="984"/>
    </location>
</feature>
<evidence type="ECO:0000256" key="2">
    <source>
        <dbReference type="ARBA" id="ARBA00009726"/>
    </source>
</evidence>
<evidence type="ECO:0000313" key="12">
    <source>
        <dbReference type="EMBL" id="CAH3020435.1"/>
    </source>
</evidence>
<feature type="transmembrane region" description="Helical" evidence="9">
    <location>
        <begin position="320"/>
        <end position="352"/>
    </location>
</feature>
<dbReference type="PROSITE" id="PS50893">
    <property type="entry name" value="ABC_TRANSPORTER_2"/>
    <property type="match status" value="2"/>
</dbReference>
<feature type="domain" description="ABC transporter" evidence="10">
    <location>
        <begin position="461"/>
        <end position="684"/>
    </location>
</feature>
<evidence type="ECO:0000259" key="10">
    <source>
        <dbReference type="PROSITE" id="PS50893"/>
    </source>
</evidence>
<dbReference type="InterPro" id="IPR044746">
    <property type="entry name" value="ABCC_6TM_D1"/>
</dbReference>
<dbReference type="CDD" id="cd03250">
    <property type="entry name" value="ABCC_MRP_domain1"/>
    <property type="match status" value="1"/>
</dbReference>
<evidence type="ECO:0000256" key="6">
    <source>
        <dbReference type="ARBA" id="ARBA00022840"/>
    </source>
</evidence>
<dbReference type="Pfam" id="PF00005">
    <property type="entry name" value="ABC_tran"/>
    <property type="match status" value="2"/>
</dbReference>
<feature type="transmembrane region" description="Helical" evidence="9">
    <location>
        <begin position="243"/>
        <end position="262"/>
    </location>
</feature>
<dbReference type="CDD" id="cd03244">
    <property type="entry name" value="ABCC_MRP_domain2"/>
    <property type="match status" value="1"/>
</dbReference>
<dbReference type="InterPro" id="IPR003593">
    <property type="entry name" value="AAA+_ATPase"/>
</dbReference>
<dbReference type="Gene3D" id="3.40.50.300">
    <property type="entry name" value="P-loop containing nucleotide triphosphate hydrolases"/>
    <property type="match status" value="2"/>
</dbReference>
<name>A0ABN8M195_9CNID</name>
<accession>A0ABN8M195</accession>
<dbReference type="Proteomes" id="UP001159427">
    <property type="component" value="Unassembled WGS sequence"/>
</dbReference>
<comment type="similarity">
    <text evidence="2">Belongs to the ABC transporter superfamily. ABCC family. Conjugate transporter (TC 3.A.1.208) subfamily.</text>
</comment>
<feature type="transmembrane region" description="Helical" evidence="9">
    <location>
        <begin position="102"/>
        <end position="128"/>
    </location>
</feature>